<dbReference type="PANTHER" id="PTHR46769">
    <property type="entry name" value="POLYCYSTIC KIDNEY AND HEPATIC DISEASE 1 (AUTOSOMAL RECESSIVE)-LIKE 1"/>
    <property type="match status" value="1"/>
</dbReference>
<evidence type="ECO:0000256" key="4">
    <source>
        <dbReference type="ARBA" id="ARBA00022475"/>
    </source>
</evidence>
<dbReference type="Pfam" id="PF10162">
    <property type="entry name" value="G8"/>
    <property type="match status" value="1"/>
</dbReference>
<keyword evidence="6" id="KW-0677">Repeat</keyword>
<evidence type="ECO:0000256" key="9">
    <source>
        <dbReference type="ARBA" id="ARBA00023273"/>
    </source>
</evidence>
<evidence type="ECO:0000256" key="8">
    <source>
        <dbReference type="ARBA" id="ARBA00023180"/>
    </source>
</evidence>
<name>H2YG48_CIOSA</name>
<accession>H2YG48</accession>
<evidence type="ECO:0000313" key="13">
    <source>
        <dbReference type="Proteomes" id="UP000007875"/>
    </source>
</evidence>
<evidence type="ECO:0000256" key="6">
    <source>
        <dbReference type="ARBA" id="ARBA00022737"/>
    </source>
</evidence>
<dbReference type="InParanoid" id="H2YG48"/>
<dbReference type="PROSITE" id="PS51820">
    <property type="entry name" value="PA14"/>
    <property type="match status" value="1"/>
</dbReference>
<dbReference type="SMART" id="SM00429">
    <property type="entry name" value="IPT"/>
    <property type="match status" value="11"/>
</dbReference>
<sequence>VFLVNNVNQYVCDIHEAESDENQVVCYTKQMTEGTYYVRMKMNGVWLDNSHYCNNQYTGWNCRFYVRSGRTPFVQSINATTLEPESLIQVRGRLFTNVTDSATASATNGAISNIVRIWLTSGVCEHLKETDVPYGISLDGSEGESNWGTLICKIKSKYVGNQNFSFIINDGYGRSLPYASTKRLSADNRIYMLQTYAVVTDVSPKQGSTAGGTSLTISGRNFDNDSGIKARVMVGGQPCVVTSATESEIKCTTPAEPASKTQYAGGRGMRVEVFPGITNISATSSKTHNFPQIDPGYYTFHTDKSDLSIAGSNYVSRIRGYFYPAVSGNYKFKLAGDDAADLYVNPAGEDPSGKVVNYCFLQTKVVSSTSTSFTTSSSVALQARAPHYYEIRHIQTQSGSLIKLAILSDTTNYIPENTASAISDVQSIGISSTVKQEVQSISLENWATQTPVSSEWELTTNCTGTSCAGHSFSISVFGTSTDPILFGASAAEVKSALKLLVALNGDNVIVTYAEPKYNIKFDTFRGHMELSATSNSLNVTVDASVLTMGVPKLDSFTLKVNGLVSAPVAYGAPASVVGEAIKGLFGPQCPTQLGNGLAGNALVHYDYEKNDGVISGSRSVENSFCGIYSLKNPTYLFYKWDNSYFSSTHKMVCGLITLYTNKNASFAYIGDLNPYLYISYFYTNSNNEIVEMNSRQFYVADLTNTNTWKHVSIDVHDLLAAAHTTGSNIKVRQIYLQPGSDPDTDLYVDNVFIASSVTLDSDQVQAFQRRIRPSAVPTIQLESVSVTKTNDVYDVTFNPANCGNDFPLLGVAFTNQMTSVSAGEAVYGGDWSSNSTIRVNRTSTASPDVTGTFDIGFSNANFGSLMALPTNISSDDLALQLQSLAGVKSVSVERIGNCYGYSWTATFLSPGGKYPDITTDGANMNGNSPVIQSTRVTEGGLLMNPVYGDFFSTAHDDPQVQVYINNVPSKCDGDYDTDIATSCGFQWQADSTPTLASVAPSSGSSGDSVTLTGTKFSTTTADNVVTIGGVPCVATAASDTSVTCTLGNSPGGTQALAMTVAGKGWKTGLSTTVATFTVVSIVTSIVPASGSTNGCTSVTIAGSAFDTANTAVTIGGNVCSVTMVTYDSIVCTTSAATSSGSVAVEVTTSGVAITGPNYEYSDTGAASISAVSTTSFTSNGGQRVTITGTGFGATQGAVTFGDNAVTVVTWSDTSIEFDSLALAPGSYPIKVNISPNGCALNSVAPTATYAFSVASMSPTSGSLVGGTTITLAGTGFTSGTAVTLGDVPCSDVTVVSASQMTCVTASSGMTQTITNDGRHETYGIGYAWNPSNVEIEVGDIVNFIWAIPELVEGKKIGLYTTADAVTKGYNYDGFNYAPSLSGNYKHTFNKAGDYFFASGCIDDACSIFMRGKIVVKPATSKTKTLSVKLGSHEATYSAGAPTYMFTNNPPTVTSISPLQGTTNTTITISGEIHSESFFRINLGFVNLQLIKAASPQYCVVLQRTGFTTTAPSVTMQGKMCTVLSSSDTQLTCKVSAAEEMPVAVYSAVVVNVPSVGNALMEITNLTSRNFVLLPLVTSMSPMSGSMEGGTKITVQGSGFTNTSTVSIGSIPCDVSAMESSYTSLVCITPSVASAVTETLSITQSGQMATCASCDFGFTDSATPSVTSRTDVTTDRSSVPMTFEGTGFGTTASDVTITVGTQNCAISMITDTMVKCDVGRYAAGNNNIIVHVAGKGNAKFTNAADSMITNPQLVDSIIPNQGSVEGGTIITISGNGFVSDGLSVSVGGNNCPVTMATFGSIVCTTAAHSAASVDVVVTSQGSAFPTMSYEYSAMATPKVSSATPAEGLSGEAVALAGSAFGTVVADTTVTLGDVVCNVTAVTDTQIDCTLGSRQGGAAPIKVNLPFNFQIDFISAVSPMQGNYGGGQEMTITGQGFSAQSVVKVCNAECAVQSTTSTSITCLTPSNANSNDATTSCSVSVANSDDSVTHSSQYEYATVVTPVISSVSPASGGTGGGTRITISGSGFKPGSATPIATIDGSTCVIESSADDSIVCVTESHQGSKRTKVQVSVGTQGIATQDNAGFFYVDRWSSIFTWGWNDPTTSDFVIIKKGQTVLLDTDTPVLKMLLIQGGELIFDEKDVTLKSENILITSNGLLQIGTEAEPFQHNAAVEMHGHLRSAELPIYGAKTLAVRNGTLELHGSYVDVPWTKLASTAAAGATQITLQHVVTWKAGDEIVIATTGHRHSQRENENKVISAVSSDGKTLTLTSPLDYEHLGVSETFGTTTVEFRAEVGLLTRNIVFRGSNDHAWNDDIPACPDGFNTGEFATQTCFQGRFGDEVGSDEFGGSIMFHAADMGKDTAVGHIENTEITYAGQAFRLGRYPIHFHLMGNVSGMYVRRCAIHKTFNRAVTIHGTHNLLVEHNVVSDVMGGAIFIEDGIETKNVIQYNLAVFVKQSTSLLNDDITPAAFWVTNPDNVLRHNHAAGGTHFGFWYRMHEHPDGPSFTTSVCQQKVELGEFQNNTVHSQGWFGIWIFQNYFPMEGGSCNSNVPSPARFKSLTTWNCEKGAEWVNGGAIQFHDFVMVNNEKTGMDLKMVSGTDWGEEKGAVIKNAVVVGHSLTTASTFQTSVGITLPFSPNLFLINVKFHNFDRGNAVAFGVTSIDGTCSFACGGYHYWTEGMSFINTPRRVKYRWEHEAVISDRDGTLTGEAGKQVVAHSEILDPSKCQ</sequence>
<dbReference type="PROSITE" id="PS51484">
    <property type="entry name" value="G8"/>
    <property type="match status" value="1"/>
</dbReference>
<keyword evidence="7" id="KW-0472">Membrane</keyword>
<dbReference type="GO" id="GO:0005886">
    <property type="term" value="C:plasma membrane"/>
    <property type="evidence" value="ECO:0007669"/>
    <property type="project" value="UniProtKB-SubCell"/>
</dbReference>
<dbReference type="Pfam" id="PF01833">
    <property type="entry name" value="TIG"/>
    <property type="match status" value="12"/>
</dbReference>
<reference evidence="13" key="1">
    <citation type="submission" date="2003-08" db="EMBL/GenBank/DDBJ databases">
        <authorList>
            <person name="Birren B."/>
            <person name="Nusbaum C."/>
            <person name="Abebe A."/>
            <person name="Abouelleil A."/>
            <person name="Adekoya E."/>
            <person name="Ait-zahra M."/>
            <person name="Allen N."/>
            <person name="Allen T."/>
            <person name="An P."/>
            <person name="Anderson M."/>
            <person name="Anderson S."/>
            <person name="Arachchi H."/>
            <person name="Armbruster J."/>
            <person name="Bachantsang P."/>
            <person name="Baldwin J."/>
            <person name="Barry A."/>
            <person name="Bayul T."/>
            <person name="Blitshsteyn B."/>
            <person name="Bloom T."/>
            <person name="Blye J."/>
            <person name="Boguslavskiy L."/>
            <person name="Borowsky M."/>
            <person name="Boukhgalter B."/>
            <person name="Brunache A."/>
            <person name="Butler J."/>
            <person name="Calixte N."/>
            <person name="Calvo S."/>
            <person name="Camarata J."/>
            <person name="Campo K."/>
            <person name="Chang J."/>
            <person name="Cheshatsang Y."/>
            <person name="Citroen M."/>
            <person name="Collymore A."/>
            <person name="Considine T."/>
            <person name="Cook A."/>
            <person name="Cooke P."/>
            <person name="Corum B."/>
            <person name="Cuomo C."/>
            <person name="David R."/>
            <person name="Dawoe T."/>
            <person name="Degray S."/>
            <person name="Dodge S."/>
            <person name="Dooley K."/>
            <person name="Dorje P."/>
            <person name="Dorjee K."/>
            <person name="Dorris L."/>
            <person name="Duffey N."/>
            <person name="Dupes A."/>
            <person name="Elkins T."/>
            <person name="Engels R."/>
            <person name="Erickson J."/>
            <person name="Farina A."/>
            <person name="Faro S."/>
            <person name="Ferreira P."/>
            <person name="Fischer H."/>
            <person name="Fitzgerald M."/>
            <person name="Foley K."/>
            <person name="Gage D."/>
            <person name="Galagan J."/>
            <person name="Gearin G."/>
            <person name="Gnerre S."/>
            <person name="Gnirke A."/>
            <person name="Goyette A."/>
            <person name="Graham J."/>
            <person name="Grandbois E."/>
            <person name="Gyaltsen K."/>
            <person name="Hafez N."/>
            <person name="Hagopian D."/>
            <person name="Hagos B."/>
            <person name="Hall J."/>
            <person name="Hatcher B."/>
            <person name="Heller A."/>
            <person name="Higgins H."/>
            <person name="Honan T."/>
            <person name="Horn A."/>
            <person name="Houde N."/>
            <person name="Hughes L."/>
            <person name="Hulme W."/>
            <person name="Husby E."/>
            <person name="Iliev I."/>
            <person name="Jaffe D."/>
            <person name="Jones C."/>
            <person name="Kamal M."/>
            <person name="Kamat A."/>
            <person name="Kamvysselis M."/>
            <person name="Karlsson E."/>
            <person name="Kells C."/>
            <person name="Kieu A."/>
            <person name="Kisner P."/>
            <person name="Kodira C."/>
            <person name="Kulbokas E."/>
            <person name="Labutti K."/>
            <person name="Lama D."/>
            <person name="Landers T."/>
            <person name="Leger J."/>
            <person name="Levine S."/>
            <person name="Lewis D."/>
            <person name="Lewis T."/>
            <person name="Lindblad-toh K."/>
            <person name="Liu X."/>
            <person name="Lokyitsang T."/>
            <person name="Lokyitsang Y."/>
            <person name="Lucien O."/>
            <person name="Lui A."/>
            <person name="Ma L.J."/>
            <person name="Mabbitt R."/>
            <person name="Macdonald J."/>
            <person name="Maclean C."/>
            <person name="Major J."/>
            <person name="Manning J."/>
            <person name="Marabella R."/>
            <person name="Maru K."/>
            <person name="Matthews C."/>
            <person name="Mauceli E."/>
            <person name="Mccarthy M."/>
            <person name="Mcdonough S."/>
            <person name="Mcghee T."/>
            <person name="Meldrim J."/>
            <person name="Meneus L."/>
            <person name="Mesirov J."/>
            <person name="Mihalev A."/>
            <person name="Mihova T."/>
            <person name="Mikkelsen T."/>
            <person name="Mlenga V."/>
            <person name="Moru K."/>
            <person name="Mozes J."/>
            <person name="Mulrain L."/>
            <person name="Munson G."/>
            <person name="Naylor J."/>
            <person name="Newes C."/>
            <person name="Nguyen C."/>
            <person name="Nguyen N."/>
            <person name="Nguyen T."/>
            <person name="Nicol R."/>
            <person name="Nielsen C."/>
            <person name="Nizzari M."/>
            <person name="Norbu C."/>
            <person name="Norbu N."/>
            <person name="O'donnell P."/>
            <person name="Okoawo O."/>
            <person name="O'leary S."/>
            <person name="Omotosho B."/>
            <person name="O'neill K."/>
            <person name="Osman S."/>
            <person name="Parker S."/>
            <person name="Perrin D."/>
            <person name="Phunkhang P."/>
            <person name="Piqani B."/>
            <person name="Purcell S."/>
            <person name="Rachupka T."/>
            <person name="Ramasamy U."/>
            <person name="Rameau R."/>
            <person name="Ray V."/>
            <person name="Raymond C."/>
            <person name="Retta R."/>
            <person name="Richardson S."/>
            <person name="Rise C."/>
            <person name="Rodriguez J."/>
            <person name="Rogers J."/>
            <person name="Rogov P."/>
            <person name="Rutman M."/>
            <person name="Schupbach R."/>
            <person name="Seaman C."/>
            <person name="Settipalli S."/>
            <person name="Sharpe T."/>
            <person name="Sheridan J."/>
            <person name="Sherpa N."/>
            <person name="Shi J."/>
            <person name="Smirnov S."/>
            <person name="Smith C."/>
            <person name="Sougnez C."/>
            <person name="Spencer B."/>
            <person name="Stalker J."/>
            <person name="Stange-thomann N."/>
            <person name="Stavropoulos S."/>
            <person name="Stetson K."/>
            <person name="Stone C."/>
            <person name="Stone S."/>
            <person name="Stubbs M."/>
            <person name="Talamas J."/>
            <person name="Tchuinga P."/>
            <person name="Tenzing P."/>
            <person name="Tesfaye S."/>
            <person name="Theodore J."/>
            <person name="Thoulutsang Y."/>
            <person name="Topham K."/>
            <person name="Towey S."/>
            <person name="Tsamla T."/>
            <person name="Tsomo N."/>
            <person name="Vallee D."/>
            <person name="Vassiliev H."/>
            <person name="Venkataraman V."/>
            <person name="Vinson J."/>
            <person name="Vo A."/>
            <person name="Wade C."/>
            <person name="Wang S."/>
            <person name="Wangchuk T."/>
            <person name="Wangdi T."/>
            <person name="Whittaker C."/>
            <person name="Wilkinson J."/>
            <person name="Wu Y."/>
            <person name="Wyman D."/>
            <person name="Yadav S."/>
            <person name="Yang S."/>
            <person name="Yang X."/>
            <person name="Yeager S."/>
            <person name="Yee E."/>
            <person name="Young G."/>
            <person name="Zainoun J."/>
            <person name="Zembeck L."/>
            <person name="Zimmer A."/>
            <person name="Zody M."/>
            <person name="Lander E."/>
        </authorList>
    </citation>
    <scope>NUCLEOTIDE SEQUENCE [LARGE SCALE GENOMIC DNA]</scope>
</reference>
<dbReference type="eggNOG" id="ENOG502QT0K">
    <property type="taxonomic scope" value="Eukaryota"/>
</dbReference>
<dbReference type="InterPro" id="IPR006626">
    <property type="entry name" value="PbH1"/>
</dbReference>
<dbReference type="OMA" id="MEAVTWK"/>
<comment type="subcellular location">
    <subcellularLocation>
        <location evidence="2">Cell membrane</location>
    </subcellularLocation>
    <subcellularLocation>
        <location evidence="3">Cell projection</location>
    </subcellularLocation>
    <subcellularLocation>
        <location evidence="1">Membrane</location>
        <topology evidence="1">Single-pass membrane protein</topology>
    </subcellularLocation>
</comment>
<dbReference type="InterPro" id="IPR008972">
    <property type="entry name" value="Cupredoxin"/>
</dbReference>
<feature type="domain" description="PA14" evidence="11">
    <location>
        <begin position="264"/>
        <end position="420"/>
    </location>
</feature>
<dbReference type="GO" id="GO:0042995">
    <property type="term" value="C:cell projection"/>
    <property type="evidence" value="ECO:0007669"/>
    <property type="project" value="UniProtKB-SubCell"/>
</dbReference>
<evidence type="ECO:0000259" key="10">
    <source>
        <dbReference type="PROSITE" id="PS51484"/>
    </source>
</evidence>
<evidence type="ECO:0000256" key="5">
    <source>
        <dbReference type="ARBA" id="ARBA00022729"/>
    </source>
</evidence>
<dbReference type="FunFam" id="2.60.40.10:FF:001292">
    <property type="entry name" value="PKHD1 like 1"/>
    <property type="match status" value="1"/>
</dbReference>
<evidence type="ECO:0000313" key="12">
    <source>
        <dbReference type="Ensembl" id="ENSCSAVP00000004297.1"/>
    </source>
</evidence>
<keyword evidence="7" id="KW-0812">Transmembrane</keyword>
<dbReference type="GeneTree" id="ENSGT00940000157594"/>
<dbReference type="InterPro" id="IPR013783">
    <property type="entry name" value="Ig-like_fold"/>
</dbReference>
<dbReference type="InterPro" id="IPR011658">
    <property type="entry name" value="PA14_dom"/>
</dbReference>
<reference evidence="12" key="2">
    <citation type="submission" date="2025-08" db="UniProtKB">
        <authorList>
            <consortium name="Ensembl"/>
        </authorList>
    </citation>
    <scope>IDENTIFICATION</scope>
</reference>
<dbReference type="STRING" id="51511.ENSCSAVP00000004297"/>
<evidence type="ECO:0000256" key="2">
    <source>
        <dbReference type="ARBA" id="ARBA00004236"/>
    </source>
</evidence>
<dbReference type="CDD" id="cd00603">
    <property type="entry name" value="IPT_PCSR"/>
    <property type="match status" value="10"/>
</dbReference>
<evidence type="ECO:0000259" key="11">
    <source>
        <dbReference type="PROSITE" id="PS51820"/>
    </source>
</evidence>
<keyword evidence="9" id="KW-0966">Cell projection</keyword>
<dbReference type="HOGENOM" id="CLU_000057_1_0_1"/>
<dbReference type="InterPro" id="IPR019316">
    <property type="entry name" value="G8_domain"/>
</dbReference>
<evidence type="ECO:0000256" key="1">
    <source>
        <dbReference type="ARBA" id="ARBA00004167"/>
    </source>
</evidence>
<dbReference type="InterPro" id="IPR014756">
    <property type="entry name" value="Ig_E-set"/>
</dbReference>
<dbReference type="Pfam" id="PF24606">
    <property type="entry name" value="CEMIP_beta-hel"/>
    <property type="match status" value="1"/>
</dbReference>
<dbReference type="Gene3D" id="2.60.40.420">
    <property type="entry name" value="Cupredoxins - blue copper proteins"/>
    <property type="match status" value="1"/>
</dbReference>
<evidence type="ECO:0000256" key="7">
    <source>
        <dbReference type="ARBA" id="ARBA00022989"/>
    </source>
</evidence>
<dbReference type="InterPro" id="IPR055401">
    <property type="entry name" value="CEMIP_beta-hel_dom"/>
</dbReference>
<keyword evidence="8" id="KW-0325">Glycoprotein</keyword>
<dbReference type="Pfam" id="PF07691">
    <property type="entry name" value="PA14"/>
    <property type="match status" value="1"/>
</dbReference>
<proteinExistence type="predicted"/>
<dbReference type="Proteomes" id="UP000007875">
    <property type="component" value="Unassembled WGS sequence"/>
</dbReference>
<dbReference type="Ensembl" id="ENSCSAVT00000004360.1">
    <property type="protein sequence ID" value="ENSCSAVP00000004297.1"/>
    <property type="gene ID" value="ENSCSAVG00000002544.1"/>
</dbReference>
<feature type="domain" description="G8" evidence="10">
    <location>
        <begin position="2095"/>
        <end position="2212"/>
    </location>
</feature>
<organism evidence="12 13">
    <name type="scientific">Ciona savignyi</name>
    <name type="common">Pacific transparent sea squirt</name>
    <dbReference type="NCBI Taxonomy" id="51511"/>
    <lineage>
        <taxon>Eukaryota</taxon>
        <taxon>Metazoa</taxon>
        <taxon>Chordata</taxon>
        <taxon>Tunicata</taxon>
        <taxon>Ascidiacea</taxon>
        <taxon>Phlebobranchia</taxon>
        <taxon>Cionidae</taxon>
        <taxon>Ciona</taxon>
    </lineage>
</organism>
<keyword evidence="4" id="KW-1003">Cell membrane</keyword>
<keyword evidence="13" id="KW-1185">Reference proteome</keyword>
<reference evidence="12" key="3">
    <citation type="submission" date="2025-09" db="UniProtKB">
        <authorList>
            <consortium name="Ensembl"/>
        </authorList>
    </citation>
    <scope>IDENTIFICATION</scope>
</reference>
<keyword evidence="7" id="KW-1133">Transmembrane helix</keyword>
<dbReference type="Gene3D" id="2.60.40.10">
    <property type="entry name" value="Immunoglobulins"/>
    <property type="match status" value="12"/>
</dbReference>
<evidence type="ECO:0000256" key="3">
    <source>
        <dbReference type="ARBA" id="ARBA00004316"/>
    </source>
</evidence>
<dbReference type="SMART" id="SM01225">
    <property type="entry name" value="G8"/>
    <property type="match status" value="1"/>
</dbReference>
<dbReference type="InterPro" id="IPR052387">
    <property type="entry name" value="Fibrocystin"/>
</dbReference>
<dbReference type="PANTHER" id="PTHR46769:SF2">
    <property type="entry name" value="FIBROCYSTIN-L ISOFORM 2 PRECURSOR-RELATED"/>
    <property type="match status" value="1"/>
</dbReference>
<dbReference type="SUPFAM" id="SSF49503">
    <property type="entry name" value="Cupredoxins"/>
    <property type="match status" value="1"/>
</dbReference>
<keyword evidence="5" id="KW-0732">Signal</keyword>
<dbReference type="SMART" id="SM00710">
    <property type="entry name" value="PbH1"/>
    <property type="match status" value="9"/>
</dbReference>
<dbReference type="InterPro" id="IPR002909">
    <property type="entry name" value="IPT_dom"/>
</dbReference>
<dbReference type="SUPFAM" id="SSF51126">
    <property type="entry name" value="Pectin lyase-like"/>
    <property type="match status" value="1"/>
</dbReference>
<dbReference type="InterPro" id="IPR011050">
    <property type="entry name" value="Pectin_lyase_fold/virulence"/>
</dbReference>
<protein>
    <submittedName>
        <fullName evidence="12">Uncharacterized protein</fullName>
    </submittedName>
</protein>
<dbReference type="SUPFAM" id="SSF81296">
    <property type="entry name" value="E set domains"/>
    <property type="match status" value="12"/>
</dbReference>
<dbReference type="InterPro" id="IPR037524">
    <property type="entry name" value="PA14/GLEYA"/>
</dbReference>